<evidence type="ECO:0000256" key="1">
    <source>
        <dbReference type="SAM" id="Phobius"/>
    </source>
</evidence>
<accession>A0A7G3GC30</accession>
<feature type="transmembrane region" description="Helical" evidence="1">
    <location>
        <begin position="14"/>
        <end position="36"/>
    </location>
</feature>
<name>A0A7G3GC30_9NEIS</name>
<dbReference type="Pfam" id="PF11346">
    <property type="entry name" value="DUF3149"/>
    <property type="match status" value="1"/>
</dbReference>
<keyword evidence="1" id="KW-0812">Transmembrane</keyword>
<proteinExistence type="predicted"/>
<keyword evidence="3" id="KW-1185">Reference proteome</keyword>
<evidence type="ECO:0000313" key="3">
    <source>
        <dbReference type="Proteomes" id="UP000515917"/>
    </source>
</evidence>
<dbReference type="InterPro" id="IPR021494">
    <property type="entry name" value="DUF3149"/>
</dbReference>
<reference evidence="2 3" key="1">
    <citation type="submission" date="2018-01" db="EMBL/GenBank/DDBJ databases">
        <title>Genome sequence of Iodobacter sp. strain PCH194 isolated from Indian Trans-Himalaya.</title>
        <authorList>
            <person name="Kumar V."/>
            <person name="Thakur V."/>
            <person name="Kumar S."/>
            <person name="Singh D."/>
        </authorList>
    </citation>
    <scope>NUCLEOTIDE SEQUENCE [LARGE SCALE GENOMIC DNA]</scope>
    <source>
        <strain evidence="2 3">PCH194</strain>
    </source>
</reference>
<evidence type="ECO:0000313" key="2">
    <source>
        <dbReference type="EMBL" id="QBC44714.1"/>
    </source>
</evidence>
<dbReference type="KEGG" id="ifl:C1H71_15035"/>
<organism evidence="2 3">
    <name type="scientific">Iodobacter fluviatilis</name>
    <dbReference type="NCBI Taxonomy" id="537"/>
    <lineage>
        <taxon>Bacteria</taxon>
        <taxon>Pseudomonadati</taxon>
        <taxon>Pseudomonadota</taxon>
        <taxon>Betaproteobacteria</taxon>
        <taxon>Neisseriales</taxon>
        <taxon>Chitinibacteraceae</taxon>
        <taxon>Iodobacter</taxon>
    </lineage>
</organism>
<dbReference type="EMBL" id="CP025781">
    <property type="protein sequence ID" value="QBC44714.1"/>
    <property type="molecule type" value="Genomic_DNA"/>
</dbReference>
<gene>
    <name evidence="2" type="ORF">C1H71_15035</name>
</gene>
<protein>
    <submittedName>
        <fullName evidence="2">DUF3149 domain-containing protein</fullName>
    </submittedName>
</protein>
<keyword evidence="1" id="KW-0472">Membrane</keyword>
<keyword evidence="1" id="KW-1133">Transmembrane helix</keyword>
<dbReference type="Proteomes" id="UP000515917">
    <property type="component" value="Chromosome"/>
</dbReference>
<dbReference type="RefSeq" id="WP_130107240.1">
    <property type="nucleotide sequence ID" value="NZ_CP025781.1"/>
</dbReference>
<dbReference type="AlphaFoldDB" id="A0A7G3GC30"/>
<sequence>MENTPLQALFTSDIGLLSLFTILFVLSMAVYIFFYVRRKVIEDTAANATKKTTHLNIK</sequence>